<dbReference type="AlphaFoldDB" id="A0A8J7WUW7"/>
<dbReference type="InterPro" id="IPR010982">
    <property type="entry name" value="Lambda_DNA-bd_dom_sf"/>
</dbReference>
<keyword evidence="3" id="KW-1185">Reference proteome</keyword>
<dbReference type="Proteomes" id="UP000677913">
    <property type="component" value="Unassembled WGS sequence"/>
</dbReference>
<evidence type="ECO:0000256" key="1">
    <source>
        <dbReference type="SAM" id="MobiDB-lite"/>
    </source>
</evidence>
<dbReference type="GO" id="GO:0003677">
    <property type="term" value="F:DNA binding"/>
    <property type="evidence" value="ECO:0007669"/>
    <property type="project" value="InterPro"/>
</dbReference>
<dbReference type="EMBL" id="JAGSXH010000165">
    <property type="protein sequence ID" value="MBS2966569.1"/>
    <property type="molecule type" value="Genomic_DNA"/>
</dbReference>
<evidence type="ECO:0000313" key="3">
    <source>
        <dbReference type="Proteomes" id="UP000677913"/>
    </source>
</evidence>
<proteinExistence type="predicted"/>
<dbReference type="Gene3D" id="1.10.260.40">
    <property type="entry name" value="lambda repressor-like DNA-binding domains"/>
    <property type="match status" value="1"/>
</dbReference>
<feature type="region of interest" description="Disordered" evidence="1">
    <location>
        <begin position="160"/>
        <end position="194"/>
    </location>
</feature>
<reference evidence="2" key="1">
    <citation type="submission" date="2021-04" db="EMBL/GenBank/DDBJ databases">
        <title>Genome based classification of Actinospica acidithermotolerans sp. nov., an actinobacterium isolated from an Indonesian hot spring.</title>
        <authorList>
            <person name="Kusuma A.B."/>
            <person name="Putra K.E."/>
            <person name="Nafisah S."/>
            <person name="Loh J."/>
            <person name="Nouioui I."/>
            <person name="Goodfellow M."/>
        </authorList>
    </citation>
    <scope>NUCLEOTIDE SEQUENCE</scope>
    <source>
        <strain evidence="2">DSM 45618</strain>
    </source>
</reference>
<feature type="region of interest" description="Disordered" evidence="1">
    <location>
        <begin position="57"/>
        <end position="102"/>
    </location>
</feature>
<gene>
    <name evidence="2" type="ORF">KGA66_26255</name>
</gene>
<protein>
    <submittedName>
        <fullName evidence="2">Uncharacterized protein</fullName>
    </submittedName>
</protein>
<dbReference type="InterPro" id="IPR001387">
    <property type="entry name" value="Cro/C1-type_HTH"/>
</dbReference>
<dbReference type="RefSeq" id="WP_211471774.1">
    <property type="nucleotide sequence ID" value="NZ_JAGSXH010000165.1"/>
</dbReference>
<comment type="caution">
    <text evidence="2">The sequence shown here is derived from an EMBL/GenBank/DDBJ whole genome shotgun (WGS) entry which is preliminary data.</text>
</comment>
<sequence length="194" mass="21445">MRQSMNLSQSEFAALIRQAGKELREPNGCTKRVVQNWESGRNASCRPNYRRALQAATGTPYNRLGFRDTSTQPPAGSQQSSNTAPGNPSNHFRYASTTPTEATEETVMLAQNTIARLFDADQQTPARDLLPTVARYLDDIATLLRSTHDMTLRRRRISGGGQAAALERAPVARPAVHGSPSERTETTRQLPPRR</sequence>
<organism evidence="2 3">
    <name type="scientific">Actinocrinis puniceicyclus</name>
    <dbReference type="NCBI Taxonomy" id="977794"/>
    <lineage>
        <taxon>Bacteria</taxon>
        <taxon>Bacillati</taxon>
        <taxon>Actinomycetota</taxon>
        <taxon>Actinomycetes</taxon>
        <taxon>Catenulisporales</taxon>
        <taxon>Actinospicaceae</taxon>
        <taxon>Actinocrinis</taxon>
    </lineage>
</organism>
<evidence type="ECO:0000313" key="2">
    <source>
        <dbReference type="EMBL" id="MBS2966569.1"/>
    </source>
</evidence>
<accession>A0A8J7WUW7</accession>
<dbReference type="CDD" id="cd00093">
    <property type="entry name" value="HTH_XRE"/>
    <property type="match status" value="1"/>
</dbReference>
<feature type="compositionally biased region" description="Polar residues" evidence="1">
    <location>
        <begin position="68"/>
        <end position="90"/>
    </location>
</feature>
<name>A0A8J7WUW7_9ACTN</name>